<dbReference type="PANTHER" id="PTHR46401">
    <property type="entry name" value="GLYCOSYLTRANSFERASE WBBK-RELATED"/>
    <property type="match status" value="1"/>
</dbReference>
<evidence type="ECO:0000313" key="3">
    <source>
        <dbReference type="EMBL" id="VEP13844.1"/>
    </source>
</evidence>
<dbReference type="CDD" id="cd03801">
    <property type="entry name" value="GT4_PimA-like"/>
    <property type="match status" value="1"/>
</dbReference>
<dbReference type="Pfam" id="PF00534">
    <property type="entry name" value="Glycos_transf_1"/>
    <property type="match status" value="1"/>
</dbReference>
<organism evidence="3 4">
    <name type="scientific">Hyella patelloides LEGE 07179</name>
    <dbReference type="NCBI Taxonomy" id="945734"/>
    <lineage>
        <taxon>Bacteria</taxon>
        <taxon>Bacillati</taxon>
        <taxon>Cyanobacteriota</taxon>
        <taxon>Cyanophyceae</taxon>
        <taxon>Pleurocapsales</taxon>
        <taxon>Hyellaceae</taxon>
        <taxon>Hyella</taxon>
    </lineage>
</organism>
<keyword evidence="1 3" id="KW-0808">Transferase</keyword>
<protein>
    <submittedName>
        <fullName evidence="3">Group 1 glycosyl transferase</fullName>
    </submittedName>
</protein>
<evidence type="ECO:0000313" key="4">
    <source>
        <dbReference type="Proteomes" id="UP000320055"/>
    </source>
</evidence>
<dbReference type="EMBL" id="CAACVJ010000137">
    <property type="protein sequence ID" value="VEP13844.1"/>
    <property type="molecule type" value="Genomic_DNA"/>
</dbReference>
<name>A0A563VR09_9CYAN</name>
<evidence type="ECO:0000256" key="1">
    <source>
        <dbReference type="ARBA" id="ARBA00022679"/>
    </source>
</evidence>
<dbReference type="Proteomes" id="UP000320055">
    <property type="component" value="Unassembled WGS sequence"/>
</dbReference>
<keyword evidence="4" id="KW-1185">Reference proteome</keyword>
<dbReference type="SUPFAM" id="SSF53756">
    <property type="entry name" value="UDP-Glycosyltransferase/glycogen phosphorylase"/>
    <property type="match status" value="1"/>
</dbReference>
<dbReference type="PANTHER" id="PTHR46401:SF2">
    <property type="entry name" value="GLYCOSYLTRANSFERASE WBBK-RELATED"/>
    <property type="match status" value="1"/>
</dbReference>
<dbReference type="GO" id="GO:0009103">
    <property type="term" value="P:lipopolysaccharide biosynthetic process"/>
    <property type="evidence" value="ECO:0007669"/>
    <property type="project" value="TreeGrafter"/>
</dbReference>
<evidence type="ECO:0000259" key="2">
    <source>
        <dbReference type="Pfam" id="PF00534"/>
    </source>
</evidence>
<accession>A0A563VR09</accession>
<gene>
    <name evidence="3" type="ORF">H1P_2210007</name>
</gene>
<dbReference type="InterPro" id="IPR001296">
    <property type="entry name" value="Glyco_trans_1"/>
</dbReference>
<dbReference type="RefSeq" id="WP_144872074.1">
    <property type="nucleotide sequence ID" value="NZ_LR213967.1"/>
</dbReference>
<sequence>MKNLRVIFLSQWINNPYSNLLASHLSSKEVQVEESRQKRSIFFPTGSIFFPLVIWQEKPDILHLHLFRPFIISRNQLFRWIRLFVFISQVFILKLLGTKTVWTVHEWHDKFNFDKISIPPQHTAIIGKFIDAIIAHSHTVKQEITKAFSLENQNKVFVVPHGNYIDIYENKVSKLEARKALGIPTENVVFLLFGNIYRYKGVLEAIDAFKYLPQDGISLLIAGQPKPDRLEELIKDKIQGAKNIILVPERVLDDEVQIYLNASDCVLLPYQVFTTSGAAILAMSFGRACIAPRVGFFSDVLDDSGAILYDSTDEKGLLQAMKCAIDKKNQLLDMGNYNLKVAEKWNWDYVAEETYNIYQKLSDSLR</sequence>
<dbReference type="Gene3D" id="3.40.50.2000">
    <property type="entry name" value="Glycogen Phosphorylase B"/>
    <property type="match status" value="2"/>
</dbReference>
<reference evidence="3 4" key="1">
    <citation type="submission" date="2019-01" db="EMBL/GenBank/DDBJ databases">
        <authorList>
            <person name="Brito A."/>
        </authorList>
    </citation>
    <scope>NUCLEOTIDE SEQUENCE [LARGE SCALE GENOMIC DNA]</scope>
    <source>
        <strain evidence="3">1</strain>
    </source>
</reference>
<dbReference type="AlphaFoldDB" id="A0A563VR09"/>
<feature type="domain" description="Glycosyl transferase family 1" evidence="2">
    <location>
        <begin position="175"/>
        <end position="338"/>
    </location>
</feature>
<dbReference type="OrthoDB" id="9790710at2"/>
<dbReference type="GO" id="GO:0016757">
    <property type="term" value="F:glycosyltransferase activity"/>
    <property type="evidence" value="ECO:0007669"/>
    <property type="project" value="InterPro"/>
</dbReference>
<proteinExistence type="predicted"/>